<feature type="domain" description="Myb-like" evidence="2">
    <location>
        <begin position="34"/>
        <end position="105"/>
    </location>
</feature>
<organism evidence="3 4">
    <name type="scientific">Pisolithus tinctorius Marx 270</name>
    <dbReference type="NCBI Taxonomy" id="870435"/>
    <lineage>
        <taxon>Eukaryota</taxon>
        <taxon>Fungi</taxon>
        <taxon>Dikarya</taxon>
        <taxon>Basidiomycota</taxon>
        <taxon>Agaricomycotina</taxon>
        <taxon>Agaricomycetes</taxon>
        <taxon>Agaricomycetidae</taxon>
        <taxon>Boletales</taxon>
        <taxon>Sclerodermatineae</taxon>
        <taxon>Pisolithaceae</taxon>
        <taxon>Pisolithus</taxon>
    </lineage>
</organism>
<evidence type="ECO:0000313" key="4">
    <source>
        <dbReference type="Proteomes" id="UP000054217"/>
    </source>
</evidence>
<feature type="compositionally biased region" description="Low complexity" evidence="1">
    <location>
        <begin position="270"/>
        <end position="291"/>
    </location>
</feature>
<protein>
    <recommendedName>
        <fullName evidence="2">Myb-like domain-containing protein</fullName>
    </recommendedName>
</protein>
<feature type="region of interest" description="Disordered" evidence="1">
    <location>
        <begin position="261"/>
        <end position="340"/>
    </location>
</feature>
<reference evidence="4" key="2">
    <citation type="submission" date="2015-01" db="EMBL/GenBank/DDBJ databases">
        <title>Evolutionary Origins and Diversification of the Mycorrhizal Mutualists.</title>
        <authorList>
            <consortium name="DOE Joint Genome Institute"/>
            <consortium name="Mycorrhizal Genomics Consortium"/>
            <person name="Kohler A."/>
            <person name="Kuo A."/>
            <person name="Nagy L.G."/>
            <person name="Floudas D."/>
            <person name="Copeland A."/>
            <person name="Barry K.W."/>
            <person name="Cichocki N."/>
            <person name="Veneault-Fourrey C."/>
            <person name="LaButti K."/>
            <person name="Lindquist E.A."/>
            <person name="Lipzen A."/>
            <person name="Lundell T."/>
            <person name="Morin E."/>
            <person name="Murat C."/>
            <person name="Riley R."/>
            <person name="Ohm R."/>
            <person name="Sun H."/>
            <person name="Tunlid A."/>
            <person name="Henrissat B."/>
            <person name="Grigoriev I.V."/>
            <person name="Hibbett D.S."/>
            <person name="Martin F."/>
        </authorList>
    </citation>
    <scope>NUCLEOTIDE SEQUENCE [LARGE SCALE GENOMIC DNA]</scope>
    <source>
        <strain evidence="4">Marx 270</strain>
    </source>
</reference>
<sequence>MMDSEPLEPFLPIIAALATLVGESCLELVTEDMPSDKDRANWTEEEKEALVAFLVDEKIAGKMGDGSFKSTTWSAAAAHINKKFPKQKGAMKTSDMCRGKLSNLKSVLRDINLWRGRSGKHWDNENGENIISESEESDFKEWLAGRPGNAMRQFKNVGWPLLTAMESLFPNDQAHGMRAYHPTTSAAFISGASGPGLSINPSSHTSSDPVMTPSTSSAALQFVTPQVGSSASIIEDDAIDQMSVDKVAPANRMNMQSQLFSTQFNPPMPTLASPTTLLSSYPPSTTSSMPSSRKRTHADANPASPSAEIPSAQAALQSLSIKDDAERSSKKSKKSKETSTPALLVGVQGSLSYLGSVISSSSAVATQQRRTERMHAAVEMLARRDDDLPLLAKTALMEAFRMDGGAIDLYLMLDDKTLRRNWIQTCLRNQKLIPDDLVL</sequence>
<dbReference type="OrthoDB" id="2681139at2759"/>
<dbReference type="InterPro" id="IPR001005">
    <property type="entry name" value="SANT/Myb"/>
</dbReference>
<dbReference type="PANTHER" id="PTHR46929">
    <property type="entry name" value="EXPRESSED PROTEIN"/>
    <property type="match status" value="1"/>
</dbReference>
<dbReference type="PROSITE" id="PS50090">
    <property type="entry name" value="MYB_LIKE"/>
    <property type="match status" value="1"/>
</dbReference>
<dbReference type="AlphaFoldDB" id="A0A0C3NHF4"/>
<dbReference type="Proteomes" id="UP000054217">
    <property type="component" value="Unassembled WGS sequence"/>
</dbReference>
<evidence type="ECO:0000313" key="3">
    <source>
        <dbReference type="EMBL" id="KIO00455.1"/>
    </source>
</evidence>
<evidence type="ECO:0000259" key="2">
    <source>
        <dbReference type="PROSITE" id="PS50090"/>
    </source>
</evidence>
<gene>
    <name evidence="3" type="ORF">M404DRAFT_29594</name>
</gene>
<name>A0A0C3NHF4_PISTI</name>
<dbReference type="InterPro" id="IPR024752">
    <property type="entry name" value="Myb/SANT-like_dom"/>
</dbReference>
<dbReference type="Pfam" id="PF12776">
    <property type="entry name" value="Myb_DNA-bind_3"/>
    <property type="match status" value="1"/>
</dbReference>
<reference evidence="3 4" key="1">
    <citation type="submission" date="2014-04" db="EMBL/GenBank/DDBJ databases">
        <authorList>
            <consortium name="DOE Joint Genome Institute"/>
            <person name="Kuo A."/>
            <person name="Kohler A."/>
            <person name="Costa M.D."/>
            <person name="Nagy L.G."/>
            <person name="Floudas D."/>
            <person name="Copeland A."/>
            <person name="Barry K.W."/>
            <person name="Cichocki N."/>
            <person name="Veneault-Fourrey C."/>
            <person name="LaButti K."/>
            <person name="Lindquist E.A."/>
            <person name="Lipzen A."/>
            <person name="Lundell T."/>
            <person name="Morin E."/>
            <person name="Murat C."/>
            <person name="Sun H."/>
            <person name="Tunlid A."/>
            <person name="Henrissat B."/>
            <person name="Grigoriev I.V."/>
            <person name="Hibbett D.S."/>
            <person name="Martin F."/>
            <person name="Nordberg H.P."/>
            <person name="Cantor M.N."/>
            <person name="Hua S.X."/>
        </authorList>
    </citation>
    <scope>NUCLEOTIDE SEQUENCE [LARGE SCALE GENOMIC DNA]</scope>
    <source>
        <strain evidence="3 4">Marx 270</strain>
    </source>
</reference>
<accession>A0A0C3NHF4</accession>
<dbReference type="STRING" id="870435.A0A0C3NHF4"/>
<dbReference type="InParanoid" id="A0A0C3NHF4"/>
<dbReference type="PANTHER" id="PTHR46929:SF3">
    <property type="entry name" value="MYB_SANT-LIKE DOMAIN-CONTAINING PROTEIN"/>
    <property type="match status" value="1"/>
</dbReference>
<keyword evidence="4" id="KW-1185">Reference proteome</keyword>
<evidence type="ECO:0000256" key="1">
    <source>
        <dbReference type="SAM" id="MobiDB-lite"/>
    </source>
</evidence>
<proteinExistence type="predicted"/>
<dbReference type="EMBL" id="KN831996">
    <property type="protein sequence ID" value="KIO00455.1"/>
    <property type="molecule type" value="Genomic_DNA"/>
</dbReference>
<dbReference type="HOGENOM" id="CLU_056419_0_0_1"/>